<dbReference type="InterPro" id="IPR000454">
    <property type="entry name" value="ATP_synth_F0_csu"/>
</dbReference>
<evidence type="ECO:0000259" key="14">
    <source>
        <dbReference type="Pfam" id="PF00137"/>
    </source>
</evidence>
<evidence type="ECO:0000256" key="6">
    <source>
        <dbReference type="ARBA" id="ARBA00022692"/>
    </source>
</evidence>
<evidence type="ECO:0000256" key="7">
    <source>
        <dbReference type="ARBA" id="ARBA00022781"/>
    </source>
</evidence>
<proteinExistence type="inferred from homology"/>
<dbReference type="Gene3D" id="1.20.20.10">
    <property type="entry name" value="F1F0 ATP synthase subunit C"/>
    <property type="match status" value="1"/>
</dbReference>
<evidence type="ECO:0000256" key="3">
    <source>
        <dbReference type="ARBA" id="ARBA00019317"/>
    </source>
</evidence>
<dbReference type="HAMAP" id="MF_01396">
    <property type="entry name" value="ATP_synth_c_bact"/>
    <property type="match status" value="1"/>
</dbReference>
<evidence type="ECO:0000313" key="16">
    <source>
        <dbReference type="Proteomes" id="UP000294003"/>
    </source>
</evidence>
<comment type="subcellular location">
    <subcellularLocation>
        <location evidence="1">Mitochondrion membrane</location>
        <topology evidence="1">Multi-pass membrane protein</topology>
    </subcellularLocation>
</comment>
<dbReference type="InterPro" id="IPR038662">
    <property type="entry name" value="ATP_synth_F0_csu_sf"/>
</dbReference>
<dbReference type="PANTHER" id="PTHR10031">
    <property type="entry name" value="ATP SYNTHASE LIPID-BINDING PROTEIN, MITOCHONDRIAL"/>
    <property type="match status" value="1"/>
</dbReference>
<dbReference type="InterPro" id="IPR020537">
    <property type="entry name" value="ATP_synth_F0_csu_DDCD_BS"/>
</dbReference>
<organism evidence="15 16">
    <name type="scientific">Monosporascus cannonballus</name>
    <dbReference type="NCBI Taxonomy" id="155416"/>
    <lineage>
        <taxon>Eukaryota</taxon>
        <taxon>Fungi</taxon>
        <taxon>Dikarya</taxon>
        <taxon>Ascomycota</taxon>
        <taxon>Pezizomycotina</taxon>
        <taxon>Sordariomycetes</taxon>
        <taxon>Xylariomycetidae</taxon>
        <taxon>Xylariales</taxon>
        <taxon>Xylariales incertae sedis</taxon>
        <taxon>Monosporascus</taxon>
    </lineage>
</organism>
<dbReference type="CDD" id="cd18182">
    <property type="entry name" value="ATP-synt_Fo_c_ATP5G3"/>
    <property type="match status" value="1"/>
</dbReference>
<dbReference type="EMBL" id="QJNS01000084">
    <property type="protein sequence ID" value="RYO88631.1"/>
    <property type="molecule type" value="Genomic_DNA"/>
</dbReference>
<protein>
    <recommendedName>
        <fullName evidence="3">ATP synthase subunit 9, mitochondrial</fullName>
    </recommendedName>
    <alternativeName>
        <fullName evidence="12">Lipid-binding protein</fullName>
    </alternativeName>
</protein>
<keyword evidence="10 13" id="KW-0446">Lipid-binding</keyword>
<comment type="similarity">
    <text evidence="2 13">Belongs to the ATPase C chain family.</text>
</comment>
<dbReference type="Proteomes" id="UP000294003">
    <property type="component" value="Unassembled WGS sequence"/>
</dbReference>
<name>A0ABY0HCV3_9PEZI</name>
<accession>A0ABY0HCV3</accession>
<reference evidence="15 16" key="1">
    <citation type="submission" date="2018-06" db="EMBL/GenBank/DDBJ databases">
        <title>Complete Genomes of Monosporascus.</title>
        <authorList>
            <person name="Robinson A.J."/>
            <person name="Natvig D.O."/>
        </authorList>
    </citation>
    <scope>NUCLEOTIDE SEQUENCE [LARGE SCALE GENOMIC DNA]</scope>
    <source>
        <strain evidence="15 16">CBS 609.92</strain>
    </source>
</reference>
<keyword evidence="16" id="KW-1185">Reference proteome</keyword>
<dbReference type="PRINTS" id="PR00124">
    <property type="entry name" value="ATPASEC"/>
</dbReference>
<evidence type="ECO:0000256" key="5">
    <source>
        <dbReference type="ARBA" id="ARBA00022547"/>
    </source>
</evidence>
<evidence type="ECO:0000313" key="15">
    <source>
        <dbReference type="EMBL" id="RYO88631.1"/>
    </source>
</evidence>
<evidence type="ECO:0000256" key="2">
    <source>
        <dbReference type="ARBA" id="ARBA00006704"/>
    </source>
</evidence>
<keyword evidence="5" id="KW-0138">CF(0)</keyword>
<sequence length="156" mass="15732">MSVATKLSVTLARRGAVQSGRFMSTTHAPARIQSSILRQTPAVRNGLILNSVRASLGSSMGSSITPGAMQSRGIVAESAAGALIAAAKMQGAGLATVGLAGAGVGIGTVFGALIQGVARNPALRGQLFSYAILGFAFAEATGLFALMVAFMLLFAY</sequence>
<evidence type="ECO:0000256" key="8">
    <source>
        <dbReference type="ARBA" id="ARBA00022989"/>
    </source>
</evidence>
<evidence type="ECO:0000256" key="11">
    <source>
        <dbReference type="ARBA" id="ARBA00023136"/>
    </source>
</evidence>
<dbReference type="PROSITE" id="PS00605">
    <property type="entry name" value="ATPASE_C"/>
    <property type="match status" value="1"/>
</dbReference>
<comment type="caution">
    <text evidence="15">The sequence shown here is derived from an EMBL/GenBank/DDBJ whole genome shotgun (WGS) entry which is preliminary data.</text>
</comment>
<gene>
    <name evidence="15" type="ORF">DL762_003667</name>
</gene>
<evidence type="ECO:0000256" key="10">
    <source>
        <dbReference type="ARBA" id="ARBA00023121"/>
    </source>
</evidence>
<feature type="transmembrane region" description="Helical" evidence="13">
    <location>
        <begin position="127"/>
        <end position="155"/>
    </location>
</feature>
<keyword evidence="7 13" id="KW-0375">Hydrogen ion transport</keyword>
<feature type="domain" description="V-ATPase proteolipid subunit C-like" evidence="14">
    <location>
        <begin position="91"/>
        <end position="152"/>
    </location>
</feature>
<keyword evidence="9 13" id="KW-0406">Ion transport</keyword>
<evidence type="ECO:0000256" key="4">
    <source>
        <dbReference type="ARBA" id="ARBA00022448"/>
    </source>
</evidence>
<dbReference type="PANTHER" id="PTHR10031:SF0">
    <property type="entry name" value="ATPASE PROTEIN 9"/>
    <property type="match status" value="1"/>
</dbReference>
<evidence type="ECO:0000256" key="9">
    <source>
        <dbReference type="ARBA" id="ARBA00023065"/>
    </source>
</evidence>
<keyword evidence="4 13" id="KW-0813">Transport</keyword>
<evidence type="ECO:0000256" key="1">
    <source>
        <dbReference type="ARBA" id="ARBA00004225"/>
    </source>
</evidence>
<evidence type="ECO:0000256" key="13">
    <source>
        <dbReference type="RuleBase" id="RU004221"/>
    </source>
</evidence>
<dbReference type="InterPro" id="IPR002379">
    <property type="entry name" value="ATPase_proteolipid_c-like_dom"/>
</dbReference>
<evidence type="ECO:0000256" key="12">
    <source>
        <dbReference type="ARBA" id="ARBA00030961"/>
    </source>
</evidence>
<dbReference type="InterPro" id="IPR035921">
    <property type="entry name" value="F/V-ATP_Csub_sf"/>
</dbReference>
<feature type="transmembrane region" description="Helical" evidence="13">
    <location>
        <begin position="92"/>
        <end position="115"/>
    </location>
</feature>
<keyword evidence="6 13" id="KW-0812">Transmembrane</keyword>
<dbReference type="SUPFAM" id="SSF81333">
    <property type="entry name" value="F1F0 ATP synthase subunit C"/>
    <property type="match status" value="1"/>
</dbReference>
<keyword evidence="11 13" id="KW-0472">Membrane</keyword>
<dbReference type="Pfam" id="PF00137">
    <property type="entry name" value="ATP-synt_C"/>
    <property type="match status" value="1"/>
</dbReference>
<keyword evidence="8 13" id="KW-1133">Transmembrane helix</keyword>